<dbReference type="PANTHER" id="PTHR43065:SF10">
    <property type="entry name" value="PEROXIDE STRESS-ACTIVATED HISTIDINE KINASE MAK3"/>
    <property type="match status" value="1"/>
</dbReference>
<evidence type="ECO:0000259" key="9">
    <source>
        <dbReference type="PROSITE" id="PS50109"/>
    </source>
</evidence>
<comment type="catalytic activity">
    <reaction evidence="1">
        <text>ATP + protein L-histidine = ADP + protein N-phospho-L-histidine.</text>
        <dbReference type="EC" id="2.7.13.3"/>
    </reaction>
</comment>
<evidence type="ECO:0000313" key="11">
    <source>
        <dbReference type="Proteomes" id="UP000663505"/>
    </source>
</evidence>
<dbReference type="KEGG" id="afx:JZ786_04345"/>
<keyword evidence="7" id="KW-0067">ATP-binding</keyword>
<dbReference type="SUPFAM" id="SSF47384">
    <property type="entry name" value="Homodimeric domain of signal transducing histidine kinase"/>
    <property type="match status" value="1"/>
</dbReference>
<dbReference type="GO" id="GO:0005524">
    <property type="term" value="F:ATP binding"/>
    <property type="evidence" value="ECO:0007669"/>
    <property type="project" value="UniProtKB-KW"/>
</dbReference>
<keyword evidence="11" id="KW-1185">Reference proteome</keyword>
<protein>
    <recommendedName>
        <fullName evidence="2">histidine kinase</fullName>
        <ecNumber evidence="2">2.7.13.3</ecNumber>
    </recommendedName>
</protein>
<dbReference type="InterPro" id="IPR003594">
    <property type="entry name" value="HATPase_dom"/>
</dbReference>
<dbReference type="SMART" id="SM00387">
    <property type="entry name" value="HATPase_c"/>
    <property type="match status" value="1"/>
</dbReference>
<evidence type="ECO:0000256" key="7">
    <source>
        <dbReference type="ARBA" id="ARBA00022840"/>
    </source>
</evidence>
<dbReference type="CDD" id="cd00082">
    <property type="entry name" value="HisKA"/>
    <property type="match status" value="1"/>
</dbReference>
<dbReference type="EC" id="2.7.13.3" evidence="2"/>
<feature type="domain" description="Histidine kinase" evidence="9">
    <location>
        <begin position="148"/>
        <end position="352"/>
    </location>
</feature>
<evidence type="ECO:0000256" key="1">
    <source>
        <dbReference type="ARBA" id="ARBA00000085"/>
    </source>
</evidence>
<dbReference type="CDD" id="cd00075">
    <property type="entry name" value="HATPase"/>
    <property type="match status" value="1"/>
</dbReference>
<dbReference type="EMBL" id="CP071182">
    <property type="protein sequence ID" value="QSO48234.1"/>
    <property type="molecule type" value="Genomic_DNA"/>
</dbReference>
<keyword evidence="5" id="KW-0547">Nucleotide-binding</keyword>
<dbReference type="PANTHER" id="PTHR43065">
    <property type="entry name" value="SENSOR HISTIDINE KINASE"/>
    <property type="match status" value="1"/>
</dbReference>
<keyword evidence="4" id="KW-0808">Transferase</keyword>
<keyword evidence="8" id="KW-0902">Two-component regulatory system</keyword>
<dbReference type="Pfam" id="PF00512">
    <property type="entry name" value="HisKA"/>
    <property type="match status" value="1"/>
</dbReference>
<reference evidence="10 11" key="1">
    <citation type="submission" date="2021-02" db="EMBL/GenBank/DDBJ databases">
        <title>Alicyclobacillus curvatus sp. nov. and Alicyclobacillus mengziensis sp. nov., two acidophilic bacteria isolated from acid mine drainage.</title>
        <authorList>
            <person name="Huang Y."/>
        </authorList>
    </citation>
    <scope>NUCLEOTIDE SEQUENCE [LARGE SCALE GENOMIC DNA]</scope>
    <source>
        <strain evidence="10 11">S30H14</strain>
    </source>
</reference>
<evidence type="ECO:0000256" key="3">
    <source>
        <dbReference type="ARBA" id="ARBA00022553"/>
    </source>
</evidence>
<dbReference type="RefSeq" id="WP_206657570.1">
    <property type="nucleotide sequence ID" value="NZ_CP071182.1"/>
</dbReference>
<dbReference type="AlphaFoldDB" id="A0A9X7W087"/>
<dbReference type="Gene3D" id="3.30.565.10">
    <property type="entry name" value="Histidine kinase-like ATPase, C-terminal domain"/>
    <property type="match status" value="1"/>
</dbReference>
<name>A0A9X7W087_9BACL</name>
<dbReference type="Proteomes" id="UP000663505">
    <property type="component" value="Chromosome"/>
</dbReference>
<gene>
    <name evidence="10" type="ORF">JZ786_04345</name>
</gene>
<proteinExistence type="predicted"/>
<dbReference type="InterPro" id="IPR036890">
    <property type="entry name" value="HATPase_C_sf"/>
</dbReference>
<accession>A0A9X7W087</accession>
<keyword evidence="3" id="KW-0597">Phosphoprotein</keyword>
<evidence type="ECO:0000256" key="2">
    <source>
        <dbReference type="ARBA" id="ARBA00012438"/>
    </source>
</evidence>
<dbReference type="PRINTS" id="PR00344">
    <property type="entry name" value="BCTRLSENSOR"/>
</dbReference>
<dbReference type="InterPro" id="IPR036097">
    <property type="entry name" value="HisK_dim/P_sf"/>
</dbReference>
<dbReference type="InterPro" id="IPR003661">
    <property type="entry name" value="HisK_dim/P_dom"/>
</dbReference>
<keyword evidence="6" id="KW-0418">Kinase</keyword>
<dbReference type="InterPro" id="IPR004358">
    <property type="entry name" value="Sig_transdc_His_kin-like_C"/>
</dbReference>
<dbReference type="SUPFAM" id="SSF55874">
    <property type="entry name" value="ATPase domain of HSP90 chaperone/DNA topoisomerase II/histidine kinase"/>
    <property type="match status" value="1"/>
</dbReference>
<evidence type="ECO:0000256" key="6">
    <source>
        <dbReference type="ARBA" id="ARBA00022777"/>
    </source>
</evidence>
<sequence>MRGSYSAEASHHLSQVFESKHSTQNGICAVRTDGVLLFQNQVCRRDYGWIVQQVVDSFRGKGCLTPGLDEWVNRLKNGAEVFDYQSAFTYERENVVQVYMTASALQDEAVCDTSVVLFVFQDITNRIDHLERELDTAKLSGMAKMTDSMAHHIRNSLTSVRGFTQMFVEVVPREHQEYLQVMLSDIDWALGVVNDLMLLSLQEHPARRVMNLMSAVEQAVREFGKVKKHVQIRENYSHEEFLIFGDQNRLVRALFHILMNAADASEVNAAIDLEVGVSGDDTVYVACRDNGFGIPSEILASVNEPFHSMKTSGLGIGLAVVSQVVREHEGQLNITSKESGGTTVCIRLPSWKPACKPFSCDKHMTDANGF</sequence>
<evidence type="ECO:0000313" key="10">
    <source>
        <dbReference type="EMBL" id="QSO48234.1"/>
    </source>
</evidence>
<evidence type="ECO:0000256" key="4">
    <source>
        <dbReference type="ARBA" id="ARBA00022679"/>
    </source>
</evidence>
<dbReference type="Gene3D" id="1.10.287.130">
    <property type="match status" value="1"/>
</dbReference>
<dbReference type="PROSITE" id="PS50109">
    <property type="entry name" value="HIS_KIN"/>
    <property type="match status" value="1"/>
</dbReference>
<dbReference type="GO" id="GO:0000155">
    <property type="term" value="F:phosphorelay sensor kinase activity"/>
    <property type="evidence" value="ECO:0007669"/>
    <property type="project" value="InterPro"/>
</dbReference>
<evidence type="ECO:0000256" key="8">
    <source>
        <dbReference type="ARBA" id="ARBA00023012"/>
    </source>
</evidence>
<dbReference type="Pfam" id="PF02518">
    <property type="entry name" value="HATPase_c"/>
    <property type="match status" value="1"/>
</dbReference>
<organism evidence="10 11">
    <name type="scientific">Alicyclobacillus mengziensis</name>
    <dbReference type="NCBI Taxonomy" id="2931921"/>
    <lineage>
        <taxon>Bacteria</taxon>
        <taxon>Bacillati</taxon>
        <taxon>Bacillota</taxon>
        <taxon>Bacilli</taxon>
        <taxon>Bacillales</taxon>
        <taxon>Alicyclobacillaceae</taxon>
        <taxon>Alicyclobacillus</taxon>
    </lineage>
</organism>
<dbReference type="SMART" id="SM00388">
    <property type="entry name" value="HisKA"/>
    <property type="match status" value="1"/>
</dbReference>
<dbReference type="InterPro" id="IPR005467">
    <property type="entry name" value="His_kinase_dom"/>
</dbReference>
<evidence type="ECO:0000256" key="5">
    <source>
        <dbReference type="ARBA" id="ARBA00022741"/>
    </source>
</evidence>